<proteinExistence type="predicted"/>
<keyword evidence="3" id="KW-1185">Reference proteome</keyword>
<sequence length="72" mass="8030">MRSTTASNHKCSKYKDSNVSDEEHNATGSGLSERMETENLTTGLKAIQMVKTVLVWDIKAERQISGQMLPVF</sequence>
<comment type="caution">
    <text evidence="2">The sequence shown here is derived from an EMBL/GenBank/DDBJ whole genome shotgun (WGS) entry which is preliminary data.</text>
</comment>
<organism evidence="2 3">
    <name type="scientific">Labeo rohita</name>
    <name type="common">Indian major carp</name>
    <name type="synonym">Cyprinus rohita</name>
    <dbReference type="NCBI Taxonomy" id="84645"/>
    <lineage>
        <taxon>Eukaryota</taxon>
        <taxon>Metazoa</taxon>
        <taxon>Chordata</taxon>
        <taxon>Craniata</taxon>
        <taxon>Vertebrata</taxon>
        <taxon>Euteleostomi</taxon>
        <taxon>Actinopterygii</taxon>
        <taxon>Neopterygii</taxon>
        <taxon>Teleostei</taxon>
        <taxon>Ostariophysi</taxon>
        <taxon>Cypriniformes</taxon>
        <taxon>Cyprinidae</taxon>
        <taxon>Labeoninae</taxon>
        <taxon>Labeonini</taxon>
        <taxon>Labeo</taxon>
    </lineage>
</organism>
<evidence type="ECO:0000313" key="2">
    <source>
        <dbReference type="EMBL" id="RXN15420.1"/>
    </source>
</evidence>
<evidence type="ECO:0000313" key="3">
    <source>
        <dbReference type="Proteomes" id="UP000290572"/>
    </source>
</evidence>
<evidence type="ECO:0000256" key="1">
    <source>
        <dbReference type="SAM" id="MobiDB-lite"/>
    </source>
</evidence>
<dbReference type="AlphaFoldDB" id="A0A498M4H2"/>
<reference evidence="2 3" key="1">
    <citation type="submission" date="2018-03" db="EMBL/GenBank/DDBJ databases">
        <title>Draft genome sequence of Rohu Carp (Labeo rohita).</title>
        <authorList>
            <person name="Das P."/>
            <person name="Kushwaha B."/>
            <person name="Joshi C.G."/>
            <person name="Kumar D."/>
            <person name="Nagpure N.S."/>
            <person name="Sahoo L."/>
            <person name="Das S.P."/>
            <person name="Bit A."/>
            <person name="Patnaik S."/>
            <person name="Meher P.K."/>
            <person name="Jayasankar P."/>
            <person name="Koringa P.G."/>
            <person name="Patel N.V."/>
            <person name="Hinsu A.T."/>
            <person name="Kumar R."/>
            <person name="Pandey M."/>
            <person name="Agarwal S."/>
            <person name="Srivastava S."/>
            <person name="Singh M."/>
            <person name="Iquebal M.A."/>
            <person name="Jaiswal S."/>
            <person name="Angadi U.B."/>
            <person name="Kumar N."/>
            <person name="Raza M."/>
            <person name="Shah T.M."/>
            <person name="Rai A."/>
            <person name="Jena J.K."/>
        </authorList>
    </citation>
    <scope>NUCLEOTIDE SEQUENCE [LARGE SCALE GENOMIC DNA]</scope>
    <source>
        <strain evidence="2">DASCIFA01</strain>
        <tissue evidence="2">Testis</tissue>
    </source>
</reference>
<name>A0A498M4H2_LABRO</name>
<feature type="region of interest" description="Disordered" evidence="1">
    <location>
        <begin position="1"/>
        <end position="35"/>
    </location>
</feature>
<accession>A0A498M4H2</accession>
<dbReference type="EMBL" id="QBIY01012854">
    <property type="protein sequence ID" value="RXN15420.1"/>
    <property type="molecule type" value="Genomic_DNA"/>
</dbReference>
<feature type="compositionally biased region" description="Basic and acidic residues" evidence="1">
    <location>
        <begin position="13"/>
        <end position="25"/>
    </location>
</feature>
<protein>
    <submittedName>
        <fullName evidence="2">Uncharacterized protein</fullName>
    </submittedName>
</protein>
<dbReference type="Proteomes" id="UP000290572">
    <property type="component" value="Unassembled WGS sequence"/>
</dbReference>
<gene>
    <name evidence="2" type="ORF">ROHU_028079</name>
</gene>